<dbReference type="InterPro" id="IPR019441">
    <property type="entry name" value="FMP27/BLTP2/Hobbit_GFWDK_RBG"/>
</dbReference>
<dbReference type="AlphaFoldDB" id="A0A183NA95"/>
<dbReference type="SMART" id="SM01214">
    <property type="entry name" value="Fmp27_GFWDK"/>
    <property type="match status" value="1"/>
</dbReference>
<gene>
    <name evidence="1" type="ORF">SMRZ_LOCUS25220</name>
</gene>
<keyword evidence="2" id="KW-1185">Reference proteome</keyword>
<organism evidence="1 2">
    <name type="scientific">Schistosoma margrebowiei</name>
    <dbReference type="NCBI Taxonomy" id="48269"/>
    <lineage>
        <taxon>Eukaryota</taxon>
        <taxon>Metazoa</taxon>
        <taxon>Spiralia</taxon>
        <taxon>Lophotrochozoa</taxon>
        <taxon>Platyhelminthes</taxon>
        <taxon>Trematoda</taxon>
        <taxon>Digenea</taxon>
        <taxon>Strigeidida</taxon>
        <taxon>Schistosomatoidea</taxon>
        <taxon>Schistosomatidae</taxon>
        <taxon>Schistosoma</taxon>
    </lineage>
</organism>
<dbReference type="Pfam" id="PF10344">
    <property type="entry name" value="Hobbit"/>
    <property type="match status" value="1"/>
</dbReference>
<dbReference type="PANTHER" id="PTHR15678:SF6">
    <property type="entry name" value="BRIDGE-LIKE LIPID TRANSFER PROTEIN FAMILY MEMBER 2"/>
    <property type="match status" value="1"/>
</dbReference>
<evidence type="ECO:0000313" key="1">
    <source>
        <dbReference type="EMBL" id="VDP54407.1"/>
    </source>
</evidence>
<dbReference type="STRING" id="48269.A0A183NA95"/>
<dbReference type="EMBL" id="UZAI01021084">
    <property type="protein sequence ID" value="VDP54407.1"/>
    <property type="molecule type" value="Genomic_DNA"/>
</dbReference>
<dbReference type="PANTHER" id="PTHR15678">
    <property type="entry name" value="ANTIGEN MLAA-22-RELATED"/>
    <property type="match status" value="1"/>
</dbReference>
<name>A0A183NA95_9TREM</name>
<dbReference type="Proteomes" id="UP000277204">
    <property type="component" value="Unassembled WGS sequence"/>
</dbReference>
<sequence length="309" mass="36642">MNVERWRFHLRDYPKPCLNITDLFLWGKLVVAEQLADSKGQRKVPIEPGYPWPNYTLIRSSSPTKFYYDLNADVKSFHICYGANWEPTVSWFNQRLDDIKPLTKDKSYPPLGWWDKIRLLLHGHLLFAVDTMHWSYSTSLSPYNTTEFFTWQWNRTVVHWENGVIRIDGDLDLVYQTASKYDGICRLFHIPHLEMTVKLDWLSLRDPNDHHSVKYCCTDCLTPREQTQHDSFKYFRANRLAMDINFTVKPPPTGSSTMDQRPWCSFYTSVLKFADKLRNCLSQIPRPIRRGSLYQYKPPRKPHFGRLLQ</sequence>
<evidence type="ECO:0000313" key="2">
    <source>
        <dbReference type="Proteomes" id="UP000277204"/>
    </source>
</evidence>
<accession>A0A183NA95</accession>
<proteinExistence type="predicted"/>
<dbReference type="InterPro" id="IPR045167">
    <property type="entry name" value="Hobbit"/>
</dbReference>
<protein>
    <submittedName>
        <fullName evidence="1">Uncharacterized protein</fullName>
    </submittedName>
</protein>
<reference evidence="1 2" key="1">
    <citation type="submission" date="2018-11" db="EMBL/GenBank/DDBJ databases">
        <authorList>
            <consortium name="Pathogen Informatics"/>
        </authorList>
    </citation>
    <scope>NUCLEOTIDE SEQUENCE [LARGE SCALE GENOMIC DNA]</scope>
    <source>
        <strain evidence="1 2">Zambia</strain>
    </source>
</reference>